<dbReference type="OrthoDB" id="263617at2759"/>
<evidence type="ECO:0000313" key="3">
    <source>
        <dbReference type="EMBL" id="KAG7353809.1"/>
    </source>
</evidence>
<feature type="compositionally biased region" description="Basic and acidic residues" evidence="1">
    <location>
        <begin position="925"/>
        <end position="936"/>
    </location>
</feature>
<gene>
    <name evidence="3" type="ORF">IV203_003164</name>
</gene>
<feature type="compositionally biased region" description="Low complexity" evidence="1">
    <location>
        <begin position="354"/>
        <end position="365"/>
    </location>
</feature>
<feature type="compositionally biased region" description="Polar residues" evidence="1">
    <location>
        <begin position="250"/>
        <end position="272"/>
    </location>
</feature>
<feature type="compositionally biased region" description="Polar residues" evidence="1">
    <location>
        <begin position="366"/>
        <end position="377"/>
    </location>
</feature>
<dbReference type="InterPro" id="IPR040051">
    <property type="entry name" value="SECISBP2"/>
</dbReference>
<dbReference type="GO" id="GO:0005840">
    <property type="term" value="C:ribosome"/>
    <property type="evidence" value="ECO:0007669"/>
    <property type="project" value="UniProtKB-KW"/>
</dbReference>
<dbReference type="GO" id="GO:0035368">
    <property type="term" value="F:selenocysteine insertion sequence binding"/>
    <property type="evidence" value="ECO:0007669"/>
    <property type="project" value="InterPro"/>
</dbReference>
<feature type="region of interest" description="Disordered" evidence="1">
    <location>
        <begin position="341"/>
        <end position="427"/>
    </location>
</feature>
<feature type="compositionally biased region" description="Polar residues" evidence="1">
    <location>
        <begin position="201"/>
        <end position="234"/>
    </location>
</feature>
<sequence length="1099" mass="121624">MSSSSSYADAMKNKREVPSSLPPNQQDRPTNNYYHQRQQQSHTKSWGPPDRRNRSDHHPSRTRSSPGPHSSAWGERGGSQEEYRPQHSSRHQQQPQQYDRSRDQQPKGQKSYRENDKQRWNLPHQPQQQGRHQQYPNPAWGNSRAWTAHRGSVTTTTHPNTQPSTQRAIPSSSTWGRPTPSAHPSAEPVVSVSATGASASQNSAWTNISNQRQTPHPNQPRANNTTSQNLTAAESTPKKQGQPPKVQLLKKNSSSGLPQQQQSTNAATGKTSKNPKPKLKSMYISDMLVDPKITKVGGIKNSKLQHQSSKQQTKSQPSIKVDSVQEFPALGAAPLTMPSIGAPKPAWGMKQKSQQPLQTQLPPTLAVSTASSKTLASGWNDENPRKRNKIKGKANNQPDPLEKARESSLFRPLNHSSTRPQIQQAEERQLDGEEYQLLRLMQKGNVYEKKGRHRVMPRKKKFTALKKKVLQERLDKWQAMNPEEASNEGSATTTTNQAAAVSSSTVCIYHYTTIEEVEDDDEYEEILENLKTMATRVGPFEEVFIPRTLPEGEEADDDGIPVFVKFEKVSHAAAAQACWNDLSVGGSKLRVTIIDVGISDGDKPWSEKVLMAESNPRHSPCEPAEGATSVDIFLQKVLTVDDYEDEECMEESLQDLKKIAAEFGQLEQIQASDKQDGNVILTYTCDIAEARTIADSLCRSVVGGKPIYAFVKEEAPKQSGRAGSTILLDNILTEDDLEDEQCLVESLGDIKELCARYGKVWNVVAEGRGVKITYEGDIFVGETAAKELDGMILGGNVIAASVVSNDWHHVTLQNVLTEDDLDDEDCLQESMRDIRELAAKYGEIESVEIVRADETASVRIQYKGDPSIAESAATALNGILIGGQACSVTYGGRDQSPTCSIDDLGELPGDEVAGDKRKPPFLSGSDKKARTDEKEPLYSGDKLISERFAEMKRVPKVPNAPGPRDYATVTENDERVKPLLIEMLGELMRLQKRAIDDKNAKARRRIVMGLREVARGIKAKKVKMVVMANNLDQYGVIDEKLQEIIDLAKEHDVPIFYEFSKRTLGKALGKSIKIAVVGIQSADGAHQAFKKLNAIGARI</sequence>
<feature type="region of interest" description="Disordered" evidence="1">
    <location>
        <begin position="1"/>
        <end position="282"/>
    </location>
</feature>
<feature type="compositionally biased region" description="Low complexity" evidence="1">
    <location>
        <begin position="154"/>
        <end position="166"/>
    </location>
</feature>
<evidence type="ECO:0000313" key="4">
    <source>
        <dbReference type="Proteomes" id="UP000693970"/>
    </source>
</evidence>
<dbReference type="InterPro" id="IPR004038">
    <property type="entry name" value="Ribosomal_eL8/eL30/eS12/Gad45"/>
</dbReference>
<dbReference type="AlphaFoldDB" id="A0A9K3L1D2"/>
<feature type="compositionally biased region" description="Polar residues" evidence="1">
    <location>
        <begin position="22"/>
        <end position="44"/>
    </location>
</feature>
<dbReference type="Pfam" id="PF01248">
    <property type="entry name" value="Ribosomal_L7Ae"/>
    <property type="match status" value="1"/>
</dbReference>
<dbReference type="CDD" id="cd00590">
    <property type="entry name" value="RRM_SF"/>
    <property type="match status" value="1"/>
</dbReference>
<feature type="compositionally biased region" description="Basic and acidic residues" evidence="1">
    <location>
        <begin position="99"/>
        <end position="119"/>
    </location>
</feature>
<reference evidence="3" key="2">
    <citation type="submission" date="2021-04" db="EMBL/GenBank/DDBJ databases">
        <authorList>
            <person name="Podell S."/>
        </authorList>
    </citation>
    <scope>NUCLEOTIDE SEQUENCE</scope>
    <source>
        <strain evidence="3">Hildebrandi</strain>
    </source>
</reference>
<dbReference type="GO" id="GO:0005739">
    <property type="term" value="C:mitochondrion"/>
    <property type="evidence" value="ECO:0007669"/>
    <property type="project" value="TreeGrafter"/>
</dbReference>
<dbReference type="GO" id="GO:0043021">
    <property type="term" value="F:ribonucleoprotein complex binding"/>
    <property type="evidence" value="ECO:0007669"/>
    <property type="project" value="TreeGrafter"/>
</dbReference>
<accession>A0A9K3L1D2</accession>
<proteinExistence type="predicted"/>
<feature type="region of interest" description="Disordered" evidence="1">
    <location>
        <begin position="905"/>
        <end position="936"/>
    </location>
</feature>
<organism evidence="3 4">
    <name type="scientific">Nitzschia inconspicua</name>
    <dbReference type="NCBI Taxonomy" id="303405"/>
    <lineage>
        <taxon>Eukaryota</taxon>
        <taxon>Sar</taxon>
        <taxon>Stramenopiles</taxon>
        <taxon>Ochrophyta</taxon>
        <taxon>Bacillariophyta</taxon>
        <taxon>Bacillariophyceae</taxon>
        <taxon>Bacillariophycidae</taxon>
        <taxon>Bacillariales</taxon>
        <taxon>Bacillariaceae</taxon>
        <taxon>Nitzschia</taxon>
    </lineage>
</organism>
<dbReference type="PANTHER" id="PTHR13284">
    <property type="entry name" value="GH01354P"/>
    <property type="match status" value="1"/>
</dbReference>
<feature type="domain" description="Ribosomal protein eL8/eL30/eS12/Gadd45" evidence="2">
    <location>
        <begin position="998"/>
        <end position="1085"/>
    </location>
</feature>
<comment type="caution">
    <text evidence="3">The sequence shown here is derived from an EMBL/GenBank/DDBJ whole genome shotgun (WGS) entry which is preliminary data.</text>
</comment>
<feature type="compositionally biased region" description="Polar residues" evidence="1">
    <location>
        <begin position="167"/>
        <end position="176"/>
    </location>
</feature>
<reference evidence="3" key="1">
    <citation type="journal article" date="2021" name="Sci. Rep.">
        <title>Diploid genomic architecture of Nitzschia inconspicua, an elite biomass production diatom.</title>
        <authorList>
            <person name="Oliver A."/>
            <person name="Podell S."/>
            <person name="Pinowska A."/>
            <person name="Traller J.C."/>
            <person name="Smith S.R."/>
            <person name="McClure R."/>
            <person name="Beliaev A."/>
            <person name="Bohutskyi P."/>
            <person name="Hill E.A."/>
            <person name="Rabines A."/>
            <person name="Zheng H."/>
            <person name="Allen L.Z."/>
            <person name="Kuo A."/>
            <person name="Grigoriev I.V."/>
            <person name="Allen A.E."/>
            <person name="Hazlebeck D."/>
            <person name="Allen E.E."/>
        </authorList>
    </citation>
    <scope>NUCLEOTIDE SEQUENCE</scope>
    <source>
        <strain evidence="3">Hildebrandi</strain>
    </source>
</reference>
<feature type="compositionally biased region" description="Basic and acidic residues" evidence="1">
    <location>
        <begin position="49"/>
        <end position="59"/>
    </location>
</feature>
<dbReference type="Proteomes" id="UP000693970">
    <property type="component" value="Unassembled WGS sequence"/>
</dbReference>
<dbReference type="PANTHER" id="PTHR13284:SF4">
    <property type="entry name" value="C2H2-TYPE DOMAIN-CONTAINING PROTEIN"/>
    <property type="match status" value="1"/>
</dbReference>
<dbReference type="GO" id="GO:1990904">
    <property type="term" value="C:ribonucleoprotein complex"/>
    <property type="evidence" value="ECO:0007669"/>
    <property type="project" value="TreeGrafter"/>
</dbReference>
<feature type="compositionally biased region" description="Low complexity" evidence="1">
    <location>
        <begin position="123"/>
        <end position="138"/>
    </location>
</feature>
<dbReference type="GO" id="GO:0003730">
    <property type="term" value="F:mRNA 3'-UTR binding"/>
    <property type="evidence" value="ECO:0007669"/>
    <property type="project" value="TreeGrafter"/>
</dbReference>
<name>A0A9K3L1D2_9STRA</name>
<protein>
    <submittedName>
        <fullName evidence="3">Ribosomal protein L7Ae/L30e/S12e/Gadd45 family protein</fullName>
    </submittedName>
</protein>
<evidence type="ECO:0000259" key="2">
    <source>
        <dbReference type="Pfam" id="PF01248"/>
    </source>
</evidence>
<evidence type="ECO:0000256" key="1">
    <source>
        <dbReference type="SAM" id="MobiDB-lite"/>
    </source>
</evidence>
<dbReference type="EMBL" id="JAGRRH010000016">
    <property type="protein sequence ID" value="KAG7353809.1"/>
    <property type="molecule type" value="Genomic_DNA"/>
</dbReference>
<keyword evidence="3" id="KW-0689">Ribosomal protein</keyword>
<feature type="compositionally biased region" description="Low complexity" evidence="1">
    <location>
        <begin position="189"/>
        <end position="200"/>
    </location>
</feature>
<keyword evidence="4" id="KW-1185">Reference proteome</keyword>
<feature type="compositionally biased region" description="Polar residues" evidence="1">
    <location>
        <begin position="414"/>
        <end position="424"/>
    </location>
</feature>
<keyword evidence="3" id="KW-0687">Ribonucleoprotein</keyword>